<keyword evidence="2" id="KW-0805">Transcription regulation</keyword>
<evidence type="ECO:0000313" key="7">
    <source>
        <dbReference type="Proteomes" id="UP000265768"/>
    </source>
</evidence>
<dbReference type="GO" id="GO:0032993">
    <property type="term" value="C:protein-DNA complex"/>
    <property type="evidence" value="ECO:0007669"/>
    <property type="project" value="TreeGrafter"/>
</dbReference>
<gene>
    <name evidence="6" type="ORF">D5H75_05120</name>
</gene>
<dbReference type="PANTHER" id="PTHR30346:SF29">
    <property type="entry name" value="LYSR SUBSTRATE-BINDING"/>
    <property type="match status" value="1"/>
</dbReference>
<dbReference type="Pfam" id="PF03466">
    <property type="entry name" value="LysR_substrate"/>
    <property type="match status" value="1"/>
</dbReference>
<sequence>MLDPRRLRVLLALADHGTVTAAARALHFSPSAISQHLAALEAEVGQALLERRGRRVTLTPTGRMLLGVSHSILAEIERAEALLAEHRAGLAGELVVAGFATAITHVIAPALARLREEHPAVRLRVVDAEGHRSLAMLLDGEVDLAIAVELGGASSDDRRVVRVPLFAEPFEAVLPEGHELAKGDWVALDGLAEEDWIAPEEGNPVTDVIGFACEQAGFRPRYRHAVDDFRTTAALVAAGAGVALVPSLAVRDLGMTGVAVRPLVPPVPVRRVFAAYRRGREQHGLTALVLATLGAVAGPIH</sequence>
<comment type="caution">
    <text evidence="6">The sequence shown here is derived from an EMBL/GenBank/DDBJ whole genome shotgun (WGS) entry which is preliminary data.</text>
</comment>
<dbReference type="Pfam" id="PF00126">
    <property type="entry name" value="HTH_1"/>
    <property type="match status" value="1"/>
</dbReference>
<keyword evidence="4" id="KW-0804">Transcription</keyword>
<reference evidence="6 7" key="1">
    <citation type="submission" date="2018-09" db="EMBL/GenBank/DDBJ databases">
        <title>YIM 75507 draft genome.</title>
        <authorList>
            <person name="Tang S."/>
            <person name="Feng Y."/>
        </authorList>
    </citation>
    <scope>NUCLEOTIDE SEQUENCE [LARGE SCALE GENOMIC DNA]</scope>
    <source>
        <strain evidence="6 7">YIM 75507</strain>
    </source>
</reference>
<dbReference type="InterPro" id="IPR005119">
    <property type="entry name" value="LysR_subst-bd"/>
</dbReference>
<protein>
    <submittedName>
        <fullName evidence="6">LysR family transcriptional regulator</fullName>
    </submittedName>
</protein>
<dbReference type="CDD" id="cd00090">
    <property type="entry name" value="HTH_ARSR"/>
    <property type="match status" value="1"/>
</dbReference>
<name>A0A3A4B671_9ACTN</name>
<dbReference type="Gene3D" id="1.10.10.10">
    <property type="entry name" value="Winged helix-like DNA-binding domain superfamily/Winged helix DNA-binding domain"/>
    <property type="match status" value="1"/>
</dbReference>
<dbReference type="InterPro" id="IPR036388">
    <property type="entry name" value="WH-like_DNA-bd_sf"/>
</dbReference>
<proteinExistence type="inferred from homology"/>
<evidence type="ECO:0000256" key="3">
    <source>
        <dbReference type="ARBA" id="ARBA00023125"/>
    </source>
</evidence>
<dbReference type="OrthoDB" id="3636008at2"/>
<evidence type="ECO:0000313" key="6">
    <source>
        <dbReference type="EMBL" id="RJL36130.1"/>
    </source>
</evidence>
<dbReference type="Proteomes" id="UP000265768">
    <property type="component" value="Unassembled WGS sequence"/>
</dbReference>
<dbReference type="RefSeq" id="WP_119925104.1">
    <property type="nucleotide sequence ID" value="NZ_QZEY01000001.1"/>
</dbReference>
<dbReference type="GO" id="GO:0003677">
    <property type="term" value="F:DNA binding"/>
    <property type="evidence" value="ECO:0007669"/>
    <property type="project" value="UniProtKB-KW"/>
</dbReference>
<evidence type="ECO:0000256" key="4">
    <source>
        <dbReference type="ARBA" id="ARBA00023163"/>
    </source>
</evidence>
<accession>A0A3A4B671</accession>
<evidence type="ECO:0000259" key="5">
    <source>
        <dbReference type="PROSITE" id="PS50931"/>
    </source>
</evidence>
<feature type="domain" description="HTH lysR-type" evidence="5">
    <location>
        <begin position="2"/>
        <end position="59"/>
    </location>
</feature>
<evidence type="ECO:0000256" key="2">
    <source>
        <dbReference type="ARBA" id="ARBA00023015"/>
    </source>
</evidence>
<dbReference type="EMBL" id="QZEY01000001">
    <property type="protein sequence ID" value="RJL36130.1"/>
    <property type="molecule type" value="Genomic_DNA"/>
</dbReference>
<keyword evidence="3" id="KW-0238">DNA-binding</keyword>
<dbReference type="PANTHER" id="PTHR30346">
    <property type="entry name" value="TRANSCRIPTIONAL DUAL REGULATOR HCAR-RELATED"/>
    <property type="match status" value="1"/>
</dbReference>
<dbReference type="SUPFAM" id="SSF46785">
    <property type="entry name" value="Winged helix' DNA-binding domain"/>
    <property type="match status" value="1"/>
</dbReference>
<dbReference type="PROSITE" id="PS50931">
    <property type="entry name" value="HTH_LYSR"/>
    <property type="match status" value="1"/>
</dbReference>
<dbReference type="FunFam" id="1.10.10.10:FF:000001">
    <property type="entry name" value="LysR family transcriptional regulator"/>
    <property type="match status" value="1"/>
</dbReference>
<evidence type="ECO:0000256" key="1">
    <source>
        <dbReference type="ARBA" id="ARBA00009437"/>
    </source>
</evidence>
<dbReference type="InterPro" id="IPR000847">
    <property type="entry name" value="LysR_HTH_N"/>
</dbReference>
<organism evidence="6 7">
    <name type="scientific">Bailinhaonella thermotolerans</name>
    <dbReference type="NCBI Taxonomy" id="1070861"/>
    <lineage>
        <taxon>Bacteria</taxon>
        <taxon>Bacillati</taxon>
        <taxon>Actinomycetota</taxon>
        <taxon>Actinomycetes</taxon>
        <taxon>Streptosporangiales</taxon>
        <taxon>Streptosporangiaceae</taxon>
        <taxon>Bailinhaonella</taxon>
    </lineage>
</organism>
<dbReference type="InterPro" id="IPR011991">
    <property type="entry name" value="ArsR-like_HTH"/>
</dbReference>
<keyword evidence="7" id="KW-1185">Reference proteome</keyword>
<dbReference type="GO" id="GO:0003700">
    <property type="term" value="F:DNA-binding transcription factor activity"/>
    <property type="evidence" value="ECO:0007669"/>
    <property type="project" value="InterPro"/>
</dbReference>
<dbReference type="InterPro" id="IPR036390">
    <property type="entry name" value="WH_DNA-bd_sf"/>
</dbReference>
<dbReference type="SUPFAM" id="SSF53850">
    <property type="entry name" value="Periplasmic binding protein-like II"/>
    <property type="match status" value="1"/>
</dbReference>
<comment type="similarity">
    <text evidence="1">Belongs to the LysR transcriptional regulatory family.</text>
</comment>
<dbReference type="Gene3D" id="3.40.190.10">
    <property type="entry name" value="Periplasmic binding protein-like II"/>
    <property type="match status" value="2"/>
</dbReference>
<dbReference type="AlphaFoldDB" id="A0A3A4B671"/>